<organism evidence="1 2">
    <name type="scientific">Myroides marinus</name>
    <dbReference type="NCBI Taxonomy" id="703342"/>
    <lineage>
        <taxon>Bacteria</taxon>
        <taxon>Pseudomonadati</taxon>
        <taxon>Bacteroidota</taxon>
        <taxon>Flavobacteriia</taxon>
        <taxon>Flavobacteriales</taxon>
        <taxon>Flavobacteriaceae</taxon>
        <taxon>Myroides</taxon>
    </lineage>
</organism>
<gene>
    <name evidence="1" type="ORF">SAMN04488018_106122</name>
</gene>
<evidence type="ECO:0000313" key="2">
    <source>
        <dbReference type="Proteomes" id="UP000183077"/>
    </source>
</evidence>
<name>A0A1H6U9B6_9FLAO</name>
<protein>
    <recommendedName>
        <fullName evidence="3">DUF2004 domain-containing protein</fullName>
    </recommendedName>
</protein>
<dbReference type="RefSeq" id="WP_074745748.1">
    <property type="nucleotide sequence ID" value="NZ_FNYS01000006.1"/>
</dbReference>
<reference evidence="1 2" key="1">
    <citation type="submission" date="2016-10" db="EMBL/GenBank/DDBJ databases">
        <authorList>
            <person name="de Groot N.N."/>
        </authorList>
    </citation>
    <scope>NUCLEOTIDE SEQUENCE [LARGE SCALE GENOMIC DNA]</scope>
    <source>
        <strain evidence="1 2">DSM 23048</strain>
    </source>
</reference>
<dbReference type="GeneID" id="82256921"/>
<evidence type="ECO:0008006" key="3">
    <source>
        <dbReference type="Google" id="ProtNLM"/>
    </source>
</evidence>
<sequence>MTIIKKLYSYLSSSKDSVKQIASTELPYFGEINYTQLDEHYSKEIEYDSFRLNIYLSFKVKSINREEIESIKKFLKCISVFDIQNRIEINHDLNNEGEAKEYADFYFDELEEEELSKIIDYHNLNESKEQQLINKLRLVSIGLYSNDNQYDGIFEYSIEIDGVMSNQILVVYTDINGNIDHISWES</sequence>
<dbReference type="AlphaFoldDB" id="A0A1H6U9B6"/>
<dbReference type="Proteomes" id="UP000183077">
    <property type="component" value="Unassembled WGS sequence"/>
</dbReference>
<dbReference type="EMBL" id="FNYS01000006">
    <property type="protein sequence ID" value="SEI88958.1"/>
    <property type="molecule type" value="Genomic_DNA"/>
</dbReference>
<evidence type="ECO:0000313" key="1">
    <source>
        <dbReference type="EMBL" id="SEI88958.1"/>
    </source>
</evidence>
<accession>A0A1H6U9B6</accession>
<proteinExistence type="predicted"/>